<comment type="similarity">
    <text evidence="1">Belongs to the plant acyltransferase family.</text>
</comment>
<dbReference type="Pfam" id="PF02458">
    <property type="entry name" value="Transferase"/>
    <property type="match status" value="1"/>
</dbReference>
<comment type="caution">
    <text evidence="4">The sequence shown here is derived from an EMBL/GenBank/DDBJ whole genome shotgun (WGS) entry which is preliminary data.</text>
</comment>
<evidence type="ECO:0000313" key="5">
    <source>
        <dbReference type="Proteomes" id="UP001634393"/>
    </source>
</evidence>
<dbReference type="Gene3D" id="3.30.559.10">
    <property type="entry name" value="Chloramphenicol acetyltransferase-like domain"/>
    <property type="match status" value="2"/>
</dbReference>
<evidence type="ECO:0000256" key="3">
    <source>
        <dbReference type="ARBA" id="ARBA00023315"/>
    </source>
</evidence>
<sequence length="448" mass="50103">MSFSMINLPAVLESWQLASIRGYQRPNGTSQTTYHTTNYYLLERPPSCGTCMITIPENYEVSVLDQLLAHHYMPFVYFFPNNHKKKKTKSLSETLTRFYPLAGKVKNSREIDCNDDGVYYVEAKINDRLSDFLKQPNNKSIHQFLPFDCGGIAIGLCTSHKIIDGYSHATFLKAWAAATNESSEEIICPSFISPSIFPPNPAMPESTTLALAPTYSKQSKSATRRFVFSSSSIKELKEKAGASTRVTGLIWKCAVAASKTQSTASNTDPKSSVFAMAINSRNKSSPPMPDYLIGNIFWSSVPILWRSDDDLEMSFIVQRVKRAIAEINNSNFIEKMKGGERSLKVEEHINELKKYYADENAYYVLVTGMCNGGIYDVDLGWGKPIWVSYGNADTDIPLLSNFVVLMDTRVGNGVEAWVTLSEEDMNVLEKDPEILVFASLNPSPLEIN</sequence>
<evidence type="ECO:0000256" key="2">
    <source>
        <dbReference type="ARBA" id="ARBA00022679"/>
    </source>
</evidence>
<dbReference type="AlphaFoldDB" id="A0ABD3S3V7"/>
<dbReference type="GO" id="GO:0016746">
    <property type="term" value="F:acyltransferase activity"/>
    <property type="evidence" value="ECO:0007669"/>
    <property type="project" value="UniProtKB-KW"/>
</dbReference>
<dbReference type="InterPro" id="IPR023213">
    <property type="entry name" value="CAT-like_dom_sf"/>
</dbReference>
<organism evidence="4 5">
    <name type="scientific">Penstemon smallii</name>
    <dbReference type="NCBI Taxonomy" id="265156"/>
    <lineage>
        <taxon>Eukaryota</taxon>
        <taxon>Viridiplantae</taxon>
        <taxon>Streptophyta</taxon>
        <taxon>Embryophyta</taxon>
        <taxon>Tracheophyta</taxon>
        <taxon>Spermatophyta</taxon>
        <taxon>Magnoliopsida</taxon>
        <taxon>eudicotyledons</taxon>
        <taxon>Gunneridae</taxon>
        <taxon>Pentapetalae</taxon>
        <taxon>asterids</taxon>
        <taxon>lamiids</taxon>
        <taxon>Lamiales</taxon>
        <taxon>Plantaginaceae</taxon>
        <taxon>Cheloneae</taxon>
        <taxon>Penstemon</taxon>
    </lineage>
</organism>
<accession>A0ABD3S3V7</accession>
<protein>
    <submittedName>
        <fullName evidence="4">Uncharacterized protein</fullName>
    </submittedName>
</protein>
<dbReference type="PANTHER" id="PTHR31623:SF17">
    <property type="entry name" value="F21J9.9"/>
    <property type="match status" value="1"/>
</dbReference>
<evidence type="ECO:0000313" key="4">
    <source>
        <dbReference type="EMBL" id="KAL3819173.1"/>
    </source>
</evidence>
<keyword evidence="3" id="KW-0012">Acyltransferase</keyword>
<keyword evidence="2" id="KW-0808">Transferase</keyword>
<gene>
    <name evidence="4" type="ORF">ACJIZ3_005078</name>
</gene>
<keyword evidence="5" id="KW-1185">Reference proteome</keyword>
<evidence type="ECO:0000256" key="1">
    <source>
        <dbReference type="ARBA" id="ARBA00009861"/>
    </source>
</evidence>
<dbReference type="PANTHER" id="PTHR31623">
    <property type="entry name" value="F21J9.9"/>
    <property type="match status" value="1"/>
</dbReference>
<proteinExistence type="inferred from homology"/>
<dbReference type="Proteomes" id="UP001634393">
    <property type="component" value="Unassembled WGS sequence"/>
</dbReference>
<name>A0ABD3S3V7_9LAMI</name>
<dbReference type="EMBL" id="JBJXBP010000007">
    <property type="protein sequence ID" value="KAL3819173.1"/>
    <property type="molecule type" value="Genomic_DNA"/>
</dbReference>
<reference evidence="4 5" key="1">
    <citation type="submission" date="2024-12" db="EMBL/GenBank/DDBJ databases">
        <title>The unique morphological basis and parallel evolutionary history of personate flowers in Penstemon.</title>
        <authorList>
            <person name="Depatie T.H."/>
            <person name="Wessinger C.A."/>
        </authorList>
    </citation>
    <scope>NUCLEOTIDE SEQUENCE [LARGE SCALE GENOMIC DNA]</scope>
    <source>
        <strain evidence="4">WTNN_2</strain>
        <tissue evidence="4">Leaf</tissue>
    </source>
</reference>